<protein>
    <submittedName>
        <fullName evidence="5">DUF2235 domain-containing protein</fullName>
    </submittedName>
</protein>
<dbReference type="Pfam" id="PF22137">
    <property type="entry name" value="T6SS_Tle1-like_C"/>
    <property type="match status" value="1"/>
</dbReference>
<name>A0ABS0IX47_9GAMM</name>
<dbReference type="Proteomes" id="UP000614721">
    <property type="component" value="Unassembled WGS sequence"/>
</dbReference>
<dbReference type="EMBL" id="JADSJP010000029">
    <property type="protein sequence ID" value="MBG2880538.1"/>
    <property type="molecule type" value="Genomic_DNA"/>
</dbReference>
<evidence type="ECO:0000256" key="2">
    <source>
        <dbReference type="SAM" id="Phobius"/>
    </source>
</evidence>
<sequence length="784" mass="88969">MFEEIKADPVWVPNHFPDDGRLELTQQQIEHNYKTREEEKRNHSSSLASVKNNCCRNLHISFFFDGTNNNRKADMAAEPKTATNITRLFEATNEDSEDKAKKEREYFKYYMPGVGTAFPEIAEYNFTNMGLIFATGGENRINWALLMLVNTLIIASNQKELVTSELRTHLKDMATPTYLPISGKGRRRAVIHSLINKKEIIEGLQLKPKTLMIKLYVYGFSRGAAEARTFVNWVTQLFDTPKGADKPAQQLCGINVKVEFIGILDTVPSVGIVHLAPFFSGHMDWANGTQQLPDEKKFPAFIKCCRHFVSAHEQRFCFPLDTIRRPYIWDNKDNKHGYYPKLPDIEEVVYPGVHSDIGGGYLVGDQGKAFEDPSMLVSQIVLHDLYLSAFLVGSPLNIIGESPKNRSGDYMSASITREVQSLFKINPTLIQRFNAWRKITLGLPPVATTNFSGSFNACRANTTLEKIVEKQMAWMTAWRIDRYADMNLFNQDFYKNALQHGTEKIKEDKEKWETTKEKIEEQQKEKIKNGTDSISSGDLVGPRIYEPMLGKTQLREAAEEFKADYYNGRREVRNWKQFSVDNLLTNIMCLLNTDDEKAEYFYMKQSGDDIYKKGDGFPLFKENNTPDPEKLLTRDLFDNQFHDSRAWFMHDALQSREPWASYFSYRMIYAGSETNKFLSPVAIAGKIIGIATFVGGMAYVVRQKNIKNALGAFAGTLGVMSMEYEVVNAVTGLALPINPEDVKPTKNAGPVQSIAVAQSVIEQTQGVINSLTQVIDTKKILQIA</sequence>
<gene>
    <name evidence="5" type="ORF">I4902_14845</name>
</gene>
<proteinExistence type="predicted"/>
<keyword evidence="1" id="KW-0175">Coiled coil</keyword>
<keyword evidence="2" id="KW-0472">Membrane</keyword>
<dbReference type="RefSeq" id="WP_196567614.1">
    <property type="nucleotide sequence ID" value="NZ_JADRYY010000019.1"/>
</dbReference>
<evidence type="ECO:0000313" key="5">
    <source>
        <dbReference type="EMBL" id="MBG2880538.1"/>
    </source>
</evidence>
<organism evidence="5 6">
    <name type="scientific">Proteus alimentorum</name>
    <dbReference type="NCBI Taxonomy" id="1973495"/>
    <lineage>
        <taxon>Bacteria</taxon>
        <taxon>Pseudomonadati</taxon>
        <taxon>Pseudomonadota</taxon>
        <taxon>Gammaproteobacteria</taxon>
        <taxon>Enterobacterales</taxon>
        <taxon>Morganellaceae</taxon>
        <taxon>Proteus</taxon>
    </lineage>
</organism>
<dbReference type="InterPro" id="IPR054388">
    <property type="entry name" value="Tle1-like_C"/>
</dbReference>
<dbReference type="Pfam" id="PF09994">
    <property type="entry name" value="T6SS_Tle1-like_cat"/>
    <property type="match status" value="2"/>
</dbReference>
<feature type="domain" description="T6SS Phospholipase effector Tle1-like C-terminal" evidence="4">
    <location>
        <begin position="429"/>
        <end position="741"/>
    </location>
</feature>
<keyword evidence="2" id="KW-0812">Transmembrane</keyword>
<evidence type="ECO:0000313" key="6">
    <source>
        <dbReference type="Proteomes" id="UP000614721"/>
    </source>
</evidence>
<feature type="domain" description="T6SS Phospholipase effector Tle1-like catalytic" evidence="3">
    <location>
        <begin position="62"/>
        <end position="235"/>
    </location>
</feature>
<comment type="caution">
    <text evidence="5">The sequence shown here is derived from an EMBL/GenBank/DDBJ whole genome shotgun (WGS) entry which is preliminary data.</text>
</comment>
<feature type="transmembrane region" description="Helical" evidence="2">
    <location>
        <begin position="677"/>
        <end position="701"/>
    </location>
</feature>
<dbReference type="InterPro" id="IPR018712">
    <property type="entry name" value="Tle1-like_cat"/>
</dbReference>
<keyword evidence="6" id="KW-1185">Reference proteome</keyword>
<reference evidence="5 6" key="1">
    <citation type="submission" date="2020-11" db="EMBL/GenBank/DDBJ databases">
        <title>Enhanced detection system for hospital associated transmission using whole genome sequencing surveillance.</title>
        <authorList>
            <person name="Harrison L.H."/>
            <person name="Van Tyne D."/>
            <person name="Marsh J.W."/>
            <person name="Griffith M.P."/>
            <person name="Snyder D.J."/>
            <person name="Cooper V.S."/>
            <person name="Mustapha M."/>
        </authorList>
    </citation>
    <scope>NUCLEOTIDE SEQUENCE [LARGE SCALE GENOMIC DNA]</scope>
    <source>
        <strain evidence="5 6">PR00075</strain>
    </source>
</reference>
<accession>A0ABS0IX47</accession>
<evidence type="ECO:0000259" key="4">
    <source>
        <dbReference type="Pfam" id="PF22137"/>
    </source>
</evidence>
<evidence type="ECO:0000259" key="3">
    <source>
        <dbReference type="Pfam" id="PF09994"/>
    </source>
</evidence>
<evidence type="ECO:0000256" key="1">
    <source>
        <dbReference type="SAM" id="Coils"/>
    </source>
</evidence>
<feature type="coiled-coil region" evidence="1">
    <location>
        <begin position="502"/>
        <end position="529"/>
    </location>
</feature>
<feature type="domain" description="T6SS Phospholipase effector Tle1-like catalytic" evidence="3">
    <location>
        <begin position="246"/>
        <end position="367"/>
    </location>
</feature>
<dbReference type="PANTHER" id="PTHR33840">
    <property type="match status" value="1"/>
</dbReference>
<dbReference type="PANTHER" id="PTHR33840:SF1">
    <property type="entry name" value="TLE1 PHOSPHOLIPASE DOMAIN-CONTAINING PROTEIN"/>
    <property type="match status" value="1"/>
</dbReference>
<keyword evidence="2" id="KW-1133">Transmembrane helix</keyword>